<protein>
    <recommendedName>
        <fullName evidence="4">Site-specific DNA recombinase</fullName>
    </recommendedName>
</protein>
<evidence type="ECO:0000313" key="3">
    <source>
        <dbReference type="Proteomes" id="UP000277007"/>
    </source>
</evidence>
<accession>A0A3S0KDP9</accession>
<evidence type="ECO:0008006" key="4">
    <source>
        <dbReference type="Google" id="ProtNLM"/>
    </source>
</evidence>
<dbReference type="AlphaFoldDB" id="A0A3S0KDP9"/>
<reference evidence="2 3" key="1">
    <citation type="submission" date="2018-12" db="EMBL/GenBank/DDBJ databases">
        <authorList>
            <person name="Yang Y."/>
        </authorList>
    </citation>
    <scope>NUCLEOTIDE SEQUENCE [LARGE SCALE GENOMIC DNA]</scope>
    <source>
        <strain evidence="2 3">L-25-5w-1</strain>
    </source>
</reference>
<gene>
    <name evidence="2" type="ORF">EJ903_03535</name>
</gene>
<feature type="region of interest" description="Disordered" evidence="1">
    <location>
        <begin position="121"/>
        <end position="149"/>
    </location>
</feature>
<organism evidence="2 3">
    <name type="scientific">Azospirillum griseum</name>
    <dbReference type="NCBI Taxonomy" id="2496639"/>
    <lineage>
        <taxon>Bacteria</taxon>
        <taxon>Pseudomonadati</taxon>
        <taxon>Pseudomonadota</taxon>
        <taxon>Alphaproteobacteria</taxon>
        <taxon>Rhodospirillales</taxon>
        <taxon>Azospirillaceae</taxon>
        <taxon>Azospirillum</taxon>
    </lineage>
</organism>
<proteinExistence type="predicted"/>
<comment type="caution">
    <text evidence="2">The sequence shown here is derived from an EMBL/GenBank/DDBJ whole genome shotgun (WGS) entry which is preliminary data.</text>
</comment>
<dbReference type="OrthoDB" id="7375414at2"/>
<dbReference type="RefSeq" id="WP_126612188.1">
    <property type="nucleotide sequence ID" value="NZ_JBHUCY010000010.1"/>
</dbReference>
<evidence type="ECO:0000256" key="1">
    <source>
        <dbReference type="SAM" id="MobiDB-lite"/>
    </source>
</evidence>
<dbReference type="Proteomes" id="UP000277007">
    <property type="component" value="Unassembled WGS sequence"/>
</dbReference>
<name>A0A3S0KDP9_9PROT</name>
<dbReference type="EMBL" id="RXMA01000002">
    <property type="protein sequence ID" value="RTR23615.1"/>
    <property type="molecule type" value="Genomic_DNA"/>
</dbReference>
<evidence type="ECO:0000313" key="2">
    <source>
        <dbReference type="EMBL" id="RTR23615.1"/>
    </source>
</evidence>
<sequence length="181" mass="19363">MKIGYAYCSNDAFSENRAALTEVGCECVLHDSLGEGRKALLNIRQLMRAEDTLIIRSVRQAADSIHELDGLAQDVLKAKAELVILAENHTTRTVVQALGLLRSLSSTGLQPDGVGGIGHSPEVAASPMSTRNGGGRKRGRPISDEEMMGRLGNGETVNAIAKDVGVAWATIDCVRKRHQST</sequence>
<keyword evidence="3" id="KW-1185">Reference proteome</keyword>